<organism evidence="1 2">
    <name type="scientific">Convivina intestini</name>
    <dbReference type="NCBI Taxonomy" id="1505726"/>
    <lineage>
        <taxon>Bacteria</taxon>
        <taxon>Bacillati</taxon>
        <taxon>Bacillota</taxon>
        <taxon>Bacilli</taxon>
        <taxon>Lactobacillales</taxon>
        <taxon>Lactobacillaceae</taxon>
        <taxon>Convivina</taxon>
    </lineage>
</organism>
<gene>
    <name evidence="1" type="ORF">C7384_10785</name>
</gene>
<dbReference type="Proteomes" id="UP000245433">
    <property type="component" value="Unassembled WGS sequence"/>
</dbReference>
<evidence type="ECO:0000313" key="1">
    <source>
        <dbReference type="EMBL" id="PVY83477.1"/>
    </source>
</evidence>
<dbReference type="SUPFAM" id="SSF47413">
    <property type="entry name" value="lambda repressor-like DNA-binding domains"/>
    <property type="match status" value="1"/>
</dbReference>
<reference evidence="1 2" key="1">
    <citation type="submission" date="2018-04" db="EMBL/GenBank/DDBJ databases">
        <title>Genomic Encyclopedia of Type Strains, Phase IV (KMG-IV): sequencing the most valuable type-strain genomes for metagenomic binning, comparative biology and taxonomic classification.</title>
        <authorList>
            <person name="Goeker M."/>
        </authorList>
    </citation>
    <scope>NUCLEOTIDE SEQUENCE [LARGE SCALE GENOMIC DNA]</scope>
    <source>
        <strain evidence="1 2">DSM 28795</strain>
    </source>
</reference>
<dbReference type="InterPro" id="IPR010982">
    <property type="entry name" value="Lambda_DNA-bd_dom_sf"/>
</dbReference>
<evidence type="ECO:0000313" key="2">
    <source>
        <dbReference type="Proteomes" id="UP000245433"/>
    </source>
</evidence>
<dbReference type="GO" id="GO:0003677">
    <property type="term" value="F:DNA binding"/>
    <property type="evidence" value="ECO:0007669"/>
    <property type="project" value="InterPro"/>
</dbReference>
<dbReference type="CDD" id="cd00093">
    <property type="entry name" value="HTH_XRE"/>
    <property type="match status" value="1"/>
</dbReference>
<dbReference type="Gene3D" id="1.10.260.40">
    <property type="entry name" value="lambda repressor-like DNA-binding domains"/>
    <property type="match status" value="1"/>
</dbReference>
<dbReference type="RefSeq" id="WP_089940466.1">
    <property type="nucleotide sequence ID" value="NZ_QEKT01000007.1"/>
</dbReference>
<comment type="caution">
    <text evidence="1">The sequence shown here is derived from an EMBL/GenBank/DDBJ whole genome shotgun (WGS) entry which is preliminary data.</text>
</comment>
<protein>
    <recommendedName>
        <fullName evidence="3">Cro/C1-type helix-turn-helix DNA-binding protein</fullName>
    </recommendedName>
</protein>
<evidence type="ECO:0008006" key="3">
    <source>
        <dbReference type="Google" id="ProtNLM"/>
    </source>
</evidence>
<keyword evidence="2" id="KW-1185">Reference proteome</keyword>
<dbReference type="EMBL" id="QEKT01000007">
    <property type="protein sequence ID" value="PVY83477.1"/>
    <property type="molecule type" value="Genomic_DNA"/>
</dbReference>
<dbReference type="InterPro" id="IPR001387">
    <property type="entry name" value="Cro/C1-type_HTH"/>
</dbReference>
<dbReference type="AlphaFoldDB" id="A0A2U1D728"/>
<accession>A0A2U1D728</accession>
<name>A0A2U1D728_9LACO</name>
<sequence length="70" mass="8202">MVAYWKIKDTENWQRLVSERGYTESSLGRLIGVTYQSMYNYRKNHAGMLPDKAKKMADLLGGKTTDFFYQ</sequence>
<dbReference type="OrthoDB" id="9804312at2"/>
<proteinExistence type="predicted"/>